<dbReference type="GO" id="GO:0016787">
    <property type="term" value="F:hydrolase activity"/>
    <property type="evidence" value="ECO:0007669"/>
    <property type="project" value="UniProtKB-KW"/>
</dbReference>
<dbReference type="InterPro" id="IPR050266">
    <property type="entry name" value="AB_hydrolase_sf"/>
</dbReference>
<accession>A0ABS2MXC5</accession>
<dbReference type="Gene3D" id="3.40.50.1820">
    <property type="entry name" value="alpha/beta hydrolase"/>
    <property type="match status" value="1"/>
</dbReference>
<dbReference type="InterPro" id="IPR022742">
    <property type="entry name" value="Hydrolase_4"/>
</dbReference>
<reference evidence="2 3" key="1">
    <citation type="submission" date="2021-01" db="EMBL/GenBank/DDBJ databases">
        <title>Genomic Encyclopedia of Type Strains, Phase IV (KMG-IV): sequencing the most valuable type-strain genomes for metagenomic binning, comparative biology and taxonomic classification.</title>
        <authorList>
            <person name="Goeker M."/>
        </authorList>
    </citation>
    <scope>NUCLEOTIDE SEQUENCE [LARGE SCALE GENOMIC DNA]</scope>
    <source>
        <strain evidence="2 3">DSM 23711</strain>
    </source>
</reference>
<sequence>MSATNLPDLLSYQATDGNHLYYRHYEASNPGSIVILLHGIGEDSKYLEPLAAYLSSENLAHVFTPDLRGYGENPIRRGDLDYIGQQEEDIAELIKQLKKTYPSTKVILAGHSAGGGTFIRFADSKFASLVDKYLLLSPFVHFQAPIMKKTEETEKNKVWMGRLIKLMLLNKLGFTKQNHLPIYRRFKPEELFHGTETLTLSYRLFMSRIPDNYKKALANLPESTLLLIGDQDEEFDHTKYEPLFTKYSTTTPQVIADTDHNGILFHPDSLDKIKNWITD</sequence>
<evidence type="ECO:0000259" key="1">
    <source>
        <dbReference type="Pfam" id="PF12146"/>
    </source>
</evidence>
<dbReference type="InterPro" id="IPR029058">
    <property type="entry name" value="AB_hydrolase_fold"/>
</dbReference>
<protein>
    <submittedName>
        <fullName evidence="2">Alpha-beta hydrolase superfamily lysophospholipase</fullName>
    </submittedName>
</protein>
<dbReference type="Proteomes" id="UP001296943">
    <property type="component" value="Unassembled WGS sequence"/>
</dbReference>
<dbReference type="Pfam" id="PF12146">
    <property type="entry name" value="Hydrolase_4"/>
    <property type="match status" value="1"/>
</dbReference>
<dbReference type="SUPFAM" id="SSF53474">
    <property type="entry name" value="alpha/beta-Hydrolases"/>
    <property type="match status" value="1"/>
</dbReference>
<gene>
    <name evidence="2" type="ORF">JOC48_001024</name>
</gene>
<dbReference type="RefSeq" id="WP_204497974.1">
    <property type="nucleotide sequence ID" value="NZ_JAFBDR010000004.1"/>
</dbReference>
<proteinExistence type="predicted"/>
<dbReference type="EMBL" id="JAFBDR010000004">
    <property type="protein sequence ID" value="MBM7570546.1"/>
    <property type="molecule type" value="Genomic_DNA"/>
</dbReference>
<keyword evidence="3" id="KW-1185">Reference proteome</keyword>
<keyword evidence="2" id="KW-0378">Hydrolase</keyword>
<organism evidence="2 3">
    <name type="scientific">Aquibacillus albus</name>
    <dbReference type="NCBI Taxonomy" id="1168171"/>
    <lineage>
        <taxon>Bacteria</taxon>
        <taxon>Bacillati</taxon>
        <taxon>Bacillota</taxon>
        <taxon>Bacilli</taxon>
        <taxon>Bacillales</taxon>
        <taxon>Bacillaceae</taxon>
        <taxon>Aquibacillus</taxon>
    </lineage>
</organism>
<dbReference type="PANTHER" id="PTHR43798:SF33">
    <property type="entry name" value="HYDROLASE, PUTATIVE (AFU_ORTHOLOGUE AFUA_2G14860)-RELATED"/>
    <property type="match status" value="1"/>
</dbReference>
<name>A0ABS2MXC5_9BACI</name>
<comment type="caution">
    <text evidence="2">The sequence shown here is derived from an EMBL/GenBank/DDBJ whole genome shotgun (WGS) entry which is preliminary data.</text>
</comment>
<feature type="domain" description="Serine aminopeptidase S33" evidence="1">
    <location>
        <begin position="29"/>
        <end position="249"/>
    </location>
</feature>
<evidence type="ECO:0000313" key="2">
    <source>
        <dbReference type="EMBL" id="MBM7570546.1"/>
    </source>
</evidence>
<dbReference type="PANTHER" id="PTHR43798">
    <property type="entry name" value="MONOACYLGLYCEROL LIPASE"/>
    <property type="match status" value="1"/>
</dbReference>
<evidence type="ECO:0000313" key="3">
    <source>
        <dbReference type="Proteomes" id="UP001296943"/>
    </source>
</evidence>